<dbReference type="InterPro" id="IPR032350">
    <property type="entry name" value="Nbr1_FW"/>
</dbReference>
<dbReference type="SUPFAM" id="SSF57850">
    <property type="entry name" value="RING/U-box"/>
    <property type="match status" value="4"/>
</dbReference>
<organism evidence="6 7">
    <name type="scientific">Uncinula necator</name>
    <name type="common">Grape powdery mildew</name>
    <dbReference type="NCBI Taxonomy" id="52586"/>
    <lineage>
        <taxon>Eukaryota</taxon>
        <taxon>Fungi</taxon>
        <taxon>Dikarya</taxon>
        <taxon>Ascomycota</taxon>
        <taxon>Pezizomycotina</taxon>
        <taxon>Leotiomycetes</taxon>
        <taxon>Erysiphales</taxon>
        <taxon>Erysiphaceae</taxon>
        <taxon>Erysiphe</taxon>
    </lineage>
</organism>
<dbReference type="EMBL" id="JNVN01000819">
    <property type="protein sequence ID" value="KHJ34559.1"/>
    <property type="molecule type" value="Genomic_DNA"/>
</dbReference>
<dbReference type="InterPro" id="IPR013783">
    <property type="entry name" value="Ig-like_fold"/>
</dbReference>
<dbReference type="HOGENOM" id="CLU_007590_0_0_1"/>
<feature type="domain" description="ZZ-type" evidence="5">
    <location>
        <begin position="481"/>
        <end position="534"/>
    </location>
</feature>
<dbReference type="Pfam" id="PF00569">
    <property type="entry name" value="ZZ"/>
    <property type="match status" value="1"/>
</dbReference>
<dbReference type="InterPro" id="IPR043145">
    <property type="entry name" value="Znf_ZZ_sf"/>
</dbReference>
<sequence length="829" mass="93395">MAYNSRVETLINVKIRYEDLRHKFKLPLRDLVPSTLQDKLCQLLEIPKGSKAVFERYSDSSKTYVVLDPNNVSSYQQLYRAARAKLRLRLRVSIINKGKEIINKSSTNDDNNSLPVISPLPGTPNRALPATKDMAPSTTKSAINSNIGSSLNDIQQSFQKLHLNDHVRNIAKADNVNETPIETKSNRLTAAINSQIAKKIEYSKIPKNTDESYIFRHNPCYSHDLSTLNKYLSGKNNRKDIEKDMTPSISADLYTLTVICNNCNSLISGEHYHCSNCDGGDFDLCQACINNGTSCYGEHHWLIKRFIKNGEPVNSITQTVTPKCHSQSKQIEKDIKNEMEIRTCNCCIAELTEDQFVTCTTCTDYDLCISCHVNLNHGHHPKHAFEPVIKDQKLNATAQILLAPGRNVEHSATCDGCDKVIYGIRHKCLDCPDWDYCSTCIVDAKTSHPRHRFVPIYEKFDPLELEQICPINGINHYGVFCDGPHCKNISSYIKGDRYKCTICDDTDFCARCEASTQNIHDPTHPLIKLKFPVEKVSVETYNDSCFNKSTSVMSDDKIVPLPTSEETSSAPSTNAEIQVQTIFDLKPLGLKENGEELTNQSSCETKDPSIVSPLFEPKIIAQFIRDSIIDGTIMLPNVSFEQTWYLRNAGKNSWPSGCYIKFVSGTNMCFVENKCLESTPEQTLTSRSIALNSEVAPGETVGFTVLLRTPCSPGNYISFWRLIAPDDRVVGPKLWCEINVEDQIPSSENKITKEKSLETSKMIFPTLQKETILTTYDQESVVQDLAEEDFEELSEENFSDEDSLDFAMTDDEYDILDASDGEYLEESKR</sequence>
<dbReference type="GO" id="GO:0008270">
    <property type="term" value="F:zinc ion binding"/>
    <property type="evidence" value="ECO:0007669"/>
    <property type="project" value="UniProtKB-KW"/>
</dbReference>
<dbReference type="Gene3D" id="2.60.40.10">
    <property type="entry name" value="Immunoglobulins"/>
    <property type="match status" value="1"/>
</dbReference>
<dbReference type="Gene3D" id="3.30.60.90">
    <property type="match status" value="4"/>
</dbReference>
<dbReference type="SMART" id="SM00291">
    <property type="entry name" value="ZnF_ZZ"/>
    <property type="match status" value="4"/>
</dbReference>
<accession>A0A0B1PD11</accession>
<evidence type="ECO:0000256" key="3">
    <source>
        <dbReference type="ARBA" id="ARBA00022833"/>
    </source>
</evidence>
<evidence type="ECO:0000256" key="4">
    <source>
        <dbReference type="PROSITE-ProRule" id="PRU00228"/>
    </source>
</evidence>
<gene>
    <name evidence="6" type="ORF">EV44_g1857</name>
</gene>
<comment type="caution">
    <text evidence="6">The sequence shown here is derived from an EMBL/GenBank/DDBJ whole genome shotgun (WGS) entry which is preliminary data.</text>
</comment>
<dbReference type="PANTHER" id="PTHR20930">
    <property type="entry name" value="OVARIAN CARCINOMA ANTIGEN CA125-RELATED"/>
    <property type="match status" value="1"/>
</dbReference>
<proteinExistence type="predicted"/>
<keyword evidence="7" id="KW-1185">Reference proteome</keyword>
<evidence type="ECO:0000313" key="7">
    <source>
        <dbReference type="Proteomes" id="UP000030854"/>
    </source>
</evidence>
<evidence type="ECO:0000256" key="1">
    <source>
        <dbReference type="ARBA" id="ARBA00022723"/>
    </source>
</evidence>
<evidence type="ECO:0000256" key="2">
    <source>
        <dbReference type="ARBA" id="ARBA00022771"/>
    </source>
</evidence>
<dbReference type="CDD" id="cd02249">
    <property type="entry name" value="ZZ"/>
    <property type="match status" value="1"/>
</dbReference>
<reference evidence="6 7" key="1">
    <citation type="journal article" date="2014" name="BMC Genomics">
        <title>Adaptive genomic structural variation in the grape powdery mildew pathogen, Erysiphe necator.</title>
        <authorList>
            <person name="Jones L."/>
            <person name="Riaz S."/>
            <person name="Morales-Cruz A."/>
            <person name="Amrine K.C."/>
            <person name="McGuire B."/>
            <person name="Gubler W.D."/>
            <person name="Walker M.A."/>
            <person name="Cantu D."/>
        </authorList>
    </citation>
    <scope>NUCLEOTIDE SEQUENCE [LARGE SCALE GENOMIC DNA]</scope>
    <source>
        <strain evidence="7">c</strain>
    </source>
</reference>
<evidence type="ECO:0000313" key="6">
    <source>
        <dbReference type="EMBL" id="KHJ34559.1"/>
    </source>
</evidence>
<protein>
    <submittedName>
        <fullName evidence="6">Putative zz type zinc finger domain-containing protein</fullName>
    </submittedName>
</protein>
<dbReference type="CDD" id="cd14947">
    <property type="entry name" value="NBR1_like"/>
    <property type="match status" value="1"/>
</dbReference>
<keyword evidence="2 4" id="KW-0863">Zinc-finger</keyword>
<dbReference type="CDD" id="cd02340">
    <property type="entry name" value="ZZ_NBR1_like"/>
    <property type="match status" value="2"/>
</dbReference>
<dbReference type="STRING" id="52586.A0A0B1PD11"/>
<dbReference type="Proteomes" id="UP000030854">
    <property type="component" value="Unassembled WGS sequence"/>
</dbReference>
<keyword evidence="3" id="KW-0862">Zinc</keyword>
<dbReference type="PROSITE" id="PS50135">
    <property type="entry name" value="ZF_ZZ_2"/>
    <property type="match status" value="1"/>
</dbReference>
<dbReference type="InterPro" id="IPR000433">
    <property type="entry name" value="Znf_ZZ"/>
</dbReference>
<name>A0A0B1PD11_UNCNE</name>
<dbReference type="AlphaFoldDB" id="A0A0B1PD11"/>
<dbReference type="Pfam" id="PF16158">
    <property type="entry name" value="N_BRCA1_IG"/>
    <property type="match status" value="1"/>
</dbReference>
<dbReference type="OMA" id="NKHGHHP"/>
<dbReference type="PANTHER" id="PTHR20930:SF0">
    <property type="entry name" value="PROTEIN ILRUN"/>
    <property type="match status" value="1"/>
</dbReference>
<evidence type="ECO:0000259" key="5">
    <source>
        <dbReference type="PROSITE" id="PS50135"/>
    </source>
</evidence>
<keyword evidence="1" id="KW-0479">Metal-binding</keyword>